<dbReference type="InterPro" id="IPR053162">
    <property type="entry name" value="DnaD"/>
</dbReference>
<organism evidence="5 6">
    <name type="scientific">Marinicrinis sediminis</name>
    <dbReference type="NCBI Taxonomy" id="1652465"/>
    <lineage>
        <taxon>Bacteria</taxon>
        <taxon>Bacillati</taxon>
        <taxon>Bacillota</taxon>
        <taxon>Bacilli</taxon>
        <taxon>Bacillales</taxon>
        <taxon>Paenibacillaceae</taxon>
    </lineage>
</organism>
<comment type="similarity">
    <text evidence="1">Belongs to the DnaB/DnaD family.</text>
</comment>
<dbReference type="Pfam" id="PF21984">
    <property type="entry name" value="DnaD_N"/>
    <property type="match status" value="1"/>
</dbReference>
<dbReference type="InterPro" id="IPR034829">
    <property type="entry name" value="DnaD-like_sf"/>
</dbReference>
<dbReference type="PANTHER" id="PTHR37293:SF6">
    <property type="entry name" value="DNA REPLICATION PROTEIN DNAD"/>
    <property type="match status" value="1"/>
</dbReference>
<evidence type="ECO:0000256" key="2">
    <source>
        <dbReference type="SAM" id="MobiDB-lite"/>
    </source>
</evidence>
<evidence type="ECO:0000313" key="5">
    <source>
        <dbReference type="EMBL" id="MFD2672945.1"/>
    </source>
</evidence>
<evidence type="ECO:0000259" key="4">
    <source>
        <dbReference type="Pfam" id="PF21984"/>
    </source>
</evidence>
<dbReference type="EMBL" id="JBHUMM010000043">
    <property type="protein sequence ID" value="MFD2672945.1"/>
    <property type="molecule type" value="Genomic_DNA"/>
</dbReference>
<accession>A0ABW5RED1</accession>
<dbReference type="SUPFAM" id="SSF158499">
    <property type="entry name" value="DnaD domain-like"/>
    <property type="match status" value="1"/>
</dbReference>
<feature type="region of interest" description="Disordered" evidence="2">
    <location>
        <begin position="124"/>
        <end position="149"/>
    </location>
</feature>
<comment type="caution">
    <text evidence="5">The sequence shown here is derived from an EMBL/GenBank/DDBJ whole genome shotgun (WGS) entry which is preliminary data.</text>
</comment>
<keyword evidence="6" id="KW-1185">Reference proteome</keyword>
<evidence type="ECO:0000259" key="3">
    <source>
        <dbReference type="Pfam" id="PF07261"/>
    </source>
</evidence>
<dbReference type="Pfam" id="PF07261">
    <property type="entry name" value="DnaB_2"/>
    <property type="match status" value="1"/>
</dbReference>
<protein>
    <submittedName>
        <fullName evidence="5">DnaD domain protein</fullName>
    </submittedName>
</protein>
<dbReference type="Proteomes" id="UP001597497">
    <property type="component" value="Unassembled WGS sequence"/>
</dbReference>
<evidence type="ECO:0000256" key="1">
    <source>
        <dbReference type="ARBA" id="ARBA00093462"/>
    </source>
</evidence>
<dbReference type="InterPro" id="IPR053843">
    <property type="entry name" value="DnaD_N"/>
</dbReference>
<evidence type="ECO:0000313" key="6">
    <source>
        <dbReference type="Proteomes" id="UP001597497"/>
    </source>
</evidence>
<name>A0ABW5RED1_9BACL</name>
<dbReference type="InterPro" id="IPR006343">
    <property type="entry name" value="DnaB/C_C"/>
</dbReference>
<feature type="domain" description="DnaD N-terminal" evidence="4">
    <location>
        <begin position="22"/>
        <end position="123"/>
    </location>
</feature>
<gene>
    <name evidence="5" type="ORF">ACFSUC_15350</name>
</gene>
<proteinExistence type="inferred from homology"/>
<dbReference type="Gene3D" id="1.10.10.630">
    <property type="entry name" value="DnaD domain-like"/>
    <property type="match status" value="1"/>
</dbReference>
<dbReference type="NCBIfam" id="TIGR01446">
    <property type="entry name" value="DnaD_dom"/>
    <property type="match status" value="1"/>
</dbReference>
<sequence>MSNSKDYIQGMMKALQEGTVSVPYLLISHYAELGLSEVEMMLIIHLQAYQEKKNTEFPTLDELQSHMHAPADAVVKALQRLLAQGWISIDEGYDSIAGMQYETYNLTLLYEKLAAHLYGNDQQQRSVSSPTMTQETVSSAQAGATATGSQTEADRNMFSIFEQEFGRPLSPMELETITLWLDRDQYSEPLIKAALKEAVFSGKVHFRYIDRILLEWSRNGVRTPEEAKVYVQQYRSR</sequence>
<dbReference type="InterPro" id="IPR036388">
    <property type="entry name" value="WH-like_DNA-bd_sf"/>
</dbReference>
<dbReference type="Gene3D" id="1.10.10.10">
    <property type="entry name" value="Winged helix-like DNA-binding domain superfamily/Winged helix DNA-binding domain"/>
    <property type="match status" value="1"/>
</dbReference>
<dbReference type="RefSeq" id="WP_379930505.1">
    <property type="nucleotide sequence ID" value="NZ_JBHUMM010000043.1"/>
</dbReference>
<feature type="domain" description="DnaB/C C-terminal" evidence="3">
    <location>
        <begin position="158"/>
        <end position="230"/>
    </location>
</feature>
<feature type="compositionally biased region" description="Low complexity" evidence="2">
    <location>
        <begin position="138"/>
        <end position="149"/>
    </location>
</feature>
<feature type="compositionally biased region" description="Polar residues" evidence="2">
    <location>
        <begin position="124"/>
        <end position="137"/>
    </location>
</feature>
<dbReference type="PANTHER" id="PTHR37293">
    <property type="entry name" value="PHAGE REPLICATION PROTEIN-RELATED"/>
    <property type="match status" value="1"/>
</dbReference>
<reference evidence="6" key="1">
    <citation type="journal article" date="2019" name="Int. J. Syst. Evol. Microbiol.">
        <title>The Global Catalogue of Microorganisms (GCM) 10K type strain sequencing project: providing services to taxonomists for standard genome sequencing and annotation.</title>
        <authorList>
            <consortium name="The Broad Institute Genomics Platform"/>
            <consortium name="The Broad Institute Genome Sequencing Center for Infectious Disease"/>
            <person name="Wu L."/>
            <person name="Ma J."/>
        </authorList>
    </citation>
    <scope>NUCLEOTIDE SEQUENCE [LARGE SCALE GENOMIC DNA]</scope>
    <source>
        <strain evidence="6">KCTC 33676</strain>
    </source>
</reference>